<dbReference type="Proteomes" id="UP000678228">
    <property type="component" value="Unassembled WGS sequence"/>
</dbReference>
<dbReference type="PANTHER" id="PTHR35792">
    <property type="entry name" value="GENERAL STRESS PROTEIN"/>
    <property type="match status" value="1"/>
</dbReference>
<protein>
    <submittedName>
        <fullName evidence="2">YtxH domain-containing protein</fullName>
    </submittedName>
</protein>
<dbReference type="InterPro" id="IPR024623">
    <property type="entry name" value="YtxH"/>
</dbReference>
<dbReference type="AlphaFoldDB" id="A0A940WXK5"/>
<feature type="region of interest" description="Disordered" evidence="1">
    <location>
        <begin position="132"/>
        <end position="153"/>
    </location>
</feature>
<evidence type="ECO:0000313" key="3">
    <source>
        <dbReference type="Proteomes" id="UP000678228"/>
    </source>
</evidence>
<accession>A0A940WXK5</accession>
<comment type="caution">
    <text evidence="2">The sequence shown here is derived from an EMBL/GenBank/DDBJ whole genome shotgun (WGS) entry which is preliminary data.</text>
</comment>
<proteinExistence type="predicted"/>
<name>A0A940WXK5_9BACI</name>
<gene>
    <name evidence="2" type="ORF">J7W16_03100</name>
</gene>
<evidence type="ECO:0000256" key="1">
    <source>
        <dbReference type="SAM" id="MobiDB-lite"/>
    </source>
</evidence>
<organism evidence="2 3">
    <name type="scientific">Halalkalibacter suaedae</name>
    <dbReference type="NCBI Taxonomy" id="2822140"/>
    <lineage>
        <taxon>Bacteria</taxon>
        <taxon>Bacillati</taxon>
        <taxon>Bacillota</taxon>
        <taxon>Bacilli</taxon>
        <taxon>Bacillales</taxon>
        <taxon>Bacillaceae</taxon>
        <taxon>Halalkalibacter</taxon>
    </lineage>
</organism>
<evidence type="ECO:0000313" key="2">
    <source>
        <dbReference type="EMBL" id="MBP3950106.1"/>
    </source>
</evidence>
<dbReference type="InterPro" id="IPR052928">
    <property type="entry name" value="Desiccation-related_membrane"/>
</dbReference>
<sequence>MKSQKGVAIGTVVGGVVGATAALLTAPKPGEELREDISNQIVLGKAKTEDIAYEFKTKMSELSSLINESSSNVSKTVRERSEQLINEASSLLKSAPSKENITVDDLREMVRVMMKEEMEMGQEIKKVVEEEINTISNKMSQDSDDESNQRTQH</sequence>
<dbReference type="EMBL" id="JAGKSQ010000001">
    <property type="protein sequence ID" value="MBP3950106.1"/>
    <property type="molecule type" value="Genomic_DNA"/>
</dbReference>
<dbReference type="RefSeq" id="WP_210595719.1">
    <property type="nucleotide sequence ID" value="NZ_JAGKSQ010000001.1"/>
</dbReference>
<keyword evidence="3" id="KW-1185">Reference proteome</keyword>
<dbReference type="Pfam" id="PF12732">
    <property type="entry name" value="YtxH"/>
    <property type="match status" value="1"/>
</dbReference>
<dbReference type="PANTHER" id="PTHR35792:SF2">
    <property type="entry name" value="GENERAL STRESS PROTEIN"/>
    <property type="match status" value="1"/>
</dbReference>
<reference evidence="2" key="1">
    <citation type="submission" date="2021-03" db="EMBL/GenBank/DDBJ databases">
        <title>Bacillus suaedae sp. nov., isolated from Suaeda aralocaspica.</title>
        <authorList>
            <person name="Lei R.F.R."/>
        </authorList>
    </citation>
    <scope>NUCLEOTIDE SEQUENCE</scope>
    <source>
        <strain evidence="2">YZJH907-2</strain>
    </source>
</reference>